<dbReference type="Pfam" id="PF01239">
    <property type="entry name" value="PPTA"/>
    <property type="match status" value="4"/>
</dbReference>
<dbReference type="SUPFAM" id="SSF48439">
    <property type="entry name" value="Protein prenylyltransferase"/>
    <property type="match status" value="1"/>
</dbReference>
<accession>A0A7S4AAG4</accession>
<dbReference type="EMBL" id="HBIX01002388">
    <property type="protein sequence ID" value="CAE0709065.1"/>
    <property type="molecule type" value="Transcribed_RNA"/>
</dbReference>
<evidence type="ECO:0000256" key="12">
    <source>
        <dbReference type="ARBA" id="ARBA00043086"/>
    </source>
</evidence>
<comment type="similarity">
    <text evidence="2">Belongs to the protein prenyltransferase subunit alpha family.</text>
</comment>
<organism evidence="14">
    <name type="scientific">Pseudo-nitzschia australis</name>
    <dbReference type="NCBI Taxonomy" id="44445"/>
    <lineage>
        <taxon>Eukaryota</taxon>
        <taxon>Sar</taxon>
        <taxon>Stramenopiles</taxon>
        <taxon>Ochrophyta</taxon>
        <taxon>Bacillariophyta</taxon>
        <taxon>Bacillariophyceae</taxon>
        <taxon>Bacillariophycidae</taxon>
        <taxon>Bacillariales</taxon>
        <taxon>Bacillariaceae</taxon>
        <taxon>Pseudo-nitzschia</taxon>
    </lineage>
</organism>
<dbReference type="GO" id="GO:0004662">
    <property type="term" value="F:CAAX-protein geranylgeranyltransferase activity"/>
    <property type="evidence" value="ECO:0007669"/>
    <property type="project" value="UniProtKB-EC"/>
</dbReference>
<dbReference type="EC" id="2.5.1.59" evidence="3"/>
<evidence type="ECO:0000256" key="5">
    <source>
        <dbReference type="ARBA" id="ARBA00022602"/>
    </source>
</evidence>
<evidence type="ECO:0000256" key="7">
    <source>
        <dbReference type="ARBA" id="ARBA00022737"/>
    </source>
</evidence>
<comment type="cofactor">
    <cofactor evidence="1">
        <name>Mg(2+)</name>
        <dbReference type="ChEBI" id="CHEBI:18420"/>
    </cofactor>
</comment>
<keyword evidence="7" id="KW-0677">Repeat</keyword>
<dbReference type="AlphaFoldDB" id="A0A7S4AAG4"/>
<evidence type="ECO:0000256" key="8">
    <source>
        <dbReference type="ARBA" id="ARBA00022842"/>
    </source>
</evidence>
<evidence type="ECO:0000256" key="2">
    <source>
        <dbReference type="ARBA" id="ARBA00006734"/>
    </source>
</evidence>
<dbReference type="GO" id="GO:0005953">
    <property type="term" value="C:CAAX-protein geranylgeranyltransferase complex"/>
    <property type="evidence" value="ECO:0007669"/>
    <property type="project" value="TreeGrafter"/>
</dbReference>
<keyword evidence="8" id="KW-0460">Magnesium</keyword>
<dbReference type="PANTHER" id="PTHR11129:SF1">
    <property type="entry name" value="PROTEIN FARNESYLTRANSFERASE_GERANYLGERANYLTRANSFERASE TYPE-1 SUBUNIT ALPHA"/>
    <property type="match status" value="1"/>
</dbReference>
<dbReference type="Gene3D" id="1.25.40.120">
    <property type="entry name" value="Protein prenylyltransferase"/>
    <property type="match status" value="1"/>
</dbReference>
<evidence type="ECO:0000256" key="3">
    <source>
        <dbReference type="ARBA" id="ARBA00012700"/>
    </source>
</evidence>
<reference evidence="14" key="1">
    <citation type="submission" date="2021-01" db="EMBL/GenBank/DDBJ databases">
        <authorList>
            <person name="Corre E."/>
            <person name="Pelletier E."/>
            <person name="Niang G."/>
            <person name="Scheremetjew M."/>
            <person name="Finn R."/>
            <person name="Kale V."/>
            <person name="Holt S."/>
            <person name="Cochrane G."/>
            <person name="Meng A."/>
            <person name="Brown T."/>
            <person name="Cohen L."/>
        </authorList>
    </citation>
    <scope>NUCLEOTIDE SEQUENCE</scope>
    <source>
        <strain evidence="14">10249 10 AB</strain>
    </source>
</reference>
<proteinExistence type="inferred from homology"/>
<evidence type="ECO:0000256" key="6">
    <source>
        <dbReference type="ARBA" id="ARBA00022679"/>
    </source>
</evidence>
<name>A0A7S4AAG4_9STRA</name>
<evidence type="ECO:0000256" key="13">
    <source>
        <dbReference type="ARBA" id="ARBA00043219"/>
    </source>
</evidence>
<dbReference type="InterPro" id="IPR002088">
    <property type="entry name" value="Prenyl_trans_a"/>
</dbReference>
<evidence type="ECO:0000256" key="11">
    <source>
        <dbReference type="ARBA" id="ARBA00042436"/>
    </source>
</evidence>
<dbReference type="EC" id="2.5.1.58" evidence="4"/>
<sequence length="353" mass="40781">MQGAAATSMIAVEDIPIVFGDLTPIPQHDGPHRVCVIEYPSAFALAYNYMRAVWAAKELSERALKLSATCLKLNPANYTVWSFRRQCLQSLGLSSDKETVQNDLELASSLGGNNPKNYQIWYHRRALLENHGAREFLDRELTYIAKVLGEDSKNYHAWSYRQWLLMTVDEESIWEREMELVYTLIEKDIRNNSAWNQRWFVSHRGKSGNHPLSLDDARLEADFAIEMGARLDPYNESPWRYLIGILREQKQQHRKQEQDGTAAINFTSMVVEYEVRANRLRNVLTNAHRDPDTCVNMTSARIDLLEMIGTKESLETAVELSIGLAKEHDTVRRKYWSLVTQRLRKKMESLSTK</sequence>
<dbReference type="PROSITE" id="PS51147">
    <property type="entry name" value="PFTA"/>
    <property type="match status" value="4"/>
</dbReference>
<evidence type="ECO:0000256" key="1">
    <source>
        <dbReference type="ARBA" id="ARBA00001946"/>
    </source>
</evidence>
<keyword evidence="6" id="KW-0808">Transferase</keyword>
<keyword evidence="5" id="KW-0637">Prenyltransferase</keyword>
<dbReference type="GO" id="GO:0005965">
    <property type="term" value="C:protein farnesyltransferase complex"/>
    <property type="evidence" value="ECO:0007669"/>
    <property type="project" value="TreeGrafter"/>
</dbReference>
<gene>
    <name evidence="14" type="ORF">PAUS00366_LOCUS1785</name>
</gene>
<protein>
    <recommendedName>
        <fullName evidence="9">Protein farnesyltransferase/geranylgeranyltransferase type-1 subunit alpha</fullName>
        <ecNumber evidence="4">2.5.1.58</ecNumber>
        <ecNumber evidence="3">2.5.1.59</ecNumber>
    </recommendedName>
    <alternativeName>
        <fullName evidence="12">CAAX farnesyltransferase subunit alpha</fullName>
    </alternativeName>
    <alternativeName>
        <fullName evidence="11">FTase-alpha</fullName>
    </alternativeName>
    <alternativeName>
        <fullName evidence="10">Ras proteins prenyltransferase subunit alpha</fullName>
    </alternativeName>
    <alternativeName>
        <fullName evidence="13">Type I protein geranyl-geranyltransferase subunit alpha</fullName>
    </alternativeName>
</protein>
<dbReference type="PANTHER" id="PTHR11129">
    <property type="entry name" value="PROTEIN FARNESYLTRANSFERASE ALPHA SUBUNIT/RAB GERANYLGERANYL TRANSFERASE ALPHA SUBUNIT"/>
    <property type="match status" value="1"/>
</dbReference>
<evidence type="ECO:0000256" key="4">
    <source>
        <dbReference type="ARBA" id="ARBA00012702"/>
    </source>
</evidence>
<evidence type="ECO:0000256" key="10">
    <source>
        <dbReference type="ARBA" id="ARBA00041392"/>
    </source>
</evidence>
<evidence type="ECO:0000313" key="14">
    <source>
        <dbReference type="EMBL" id="CAE0709065.1"/>
    </source>
</evidence>
<dbReference type="GO" id="GO:0004660">
    <property type="term" value="F:protein farnesyltransferase activity"/>
    <property type="evidence" value="ECO:0007669"/>
    <property type="project" value="UniProtKB-EC"/>
</dbReference>
<evidence type="ECO:0000256" key="9">
    <source>
        <dbReference type="ARBA" id="ARBA00040965"/>
    </source>
</evidence>